<feature type="compositionally biased region" description="Basic residues" evidence="4">
    <location>
        <begin position="1"/>
        <end position="11"/>
    </location>
</feature>
<feature type="region of interest" description="Disordered" evidence="4">
    <location>
        <begin position="345"/>
        <end position="373"/>
    </location>
</feature>
<dbReference type="PROSITE" id="PS50102">
    <property type="entry name" value="RRM"/>
    <property type="match status" value="2"/>
</dbReference>
<evidence type="ECO:0000256" key="1">
    <source>
        <dbReference type="ARBA" id="ARBA00022737"/>
    </source>
</evidence>
<feature type="compositionally biased region" description="Acidic residues" evidence="4">
    <location>
        <begin position="35"/>
        <end position="64"/>
    </location>
</feature>
<dbReference type="SMART" id="SM00360">
    <property type="entry name" value="RRM"/>
    <property type="match status" value="2"/>
</dbReference>
<keyword evidence="7" id="KW-1185">Reference proteome</keyword>
<dbReference type="GO" id="GO:0003723">
    <property type="term" value="F:RNA binding"/>
    <property type="evidence" value="ECO:0007669"/>
    <property type="project" value="UniProtKB-UniRule"/>
</dbReference>
<keyword evidence="2 3" id="KW-0694">RNA-binding</keyword>
<name>A0AAD5QAM6_PYTIN</name>
<evidence type="ECO:0000313" key="7">
    <source>
        <dbReference type="Proteomes" id="UP001209570"/>
    </source>
</evidence>
<organism evidence="6 7">
    <name type="scientific">Pythium insidiosum</name>
    <name type="common">Pythiosis disease agent</name>
    <dbReference type="NCBI Taxonomy" id="114742"/>
    <lineage>
        <taxon>Eukaryota</taxon>
        <taxon>Sar</taxon>
        <taxon>Stramenopiles</taxon>
        <taxon>Oomycota</taxon>
        <taxon>Peronosporomycetes</taxon>
        <taxon>Pythiales</taxon>
        <taxon>Pythiaceae</taxon>
        <taxon>Pythium</taxon>
    </lineage>
</organism>
<dbReference type="SUPFAM" id="SSF54928">
    <property type="entry name" value="RNA-binding domain, RBD"/>
    <property type="match status" value="2"/>
</dbReference>
<accession>A0AAD5QAM6</accession>
<dbReference type="PANTHER" id="PTHR23236:SF119">
    <property type="entry name" value="NUCLEAR RNA-BINDING PROTEIN SART-3"/>
    <property type="match status" value="1"/>
</dbReference>
<evidence type="ECO:0000256" key="4">
    <source>
        <dbReference type="SAM" id="MobiDB-lite"/>
    </source>
</evidence>
<evidence type="ECO:0000256" key="3">
    <source>
        <dbReference type="PROSITE-ProRule" id="PRU00176"/>
    </source>
</evidence>
<feature type="compositionally biased region" description="Acidic residues" evidence="4">
    <location>
        <begin position="78"/>
        <end position="107"/>
    </location>
</feature>
<dbReference type="Proteomes" id="UP001209570">
    <property type="component" value="Unassembled WGS sequence"/>
</dbReference>
<comment type="caution">
    <text evidence="6">The sequence shown here is derived from an EMBL/GenBank/DDBJ whole genome shotgun (WGS) entry which is preliminary data.</text>
</comment>
<proteinExistence type="predicted"/>
<dbReference type="PANTHER" id="PTHR23236">
    <property type="entry name" value="EUKARYOTIC TRANSLATION INITIATION FACTOR 4B/4H"/>
    <property type="match status" value="1"/>
</dbReference>
<dbReference type="InterPro" id="IPR035979">
    <property type="entry name" value="RBD_domain_sf"/>
</dbReference>
<dbReference type="EMBL" id="JAKCXM010000006">
    <property type="protein sequence ID" value="KAJ0409079.1"/>
    <property type="molecule type" value="Genomic_DNA"/>
</dbReference>
<dbReference type="Pfam" id="PF00076">
    <property type="entry name" value="RRM_1"/>
    <property type="match status" value="2"/>
</dbReference>
<protein>
    <recommendedName>
        <fullName evidence="5">RRM domain-containing protein</fullName>
    </recommendedName>
</protein>
<feature type="compositionally biased region" description="Low complexity" evidence="4">
    <location>
        <begin position="126"/>
        <end position="136"/>
    </location>
</feature>
<feature type="domain" description="RRM" evidence="5">
    <location>
        <begin position="246"/>
        <end position="323"/>
    </location>
</feature>
<feature type="domain" description="RRM" evidence="5">
    <location>
        <begin position="147"/>
        <end position="224"/>
    </location>
</feature>
<feature type="region of interest" description="Disordered" evidence="4">
    <location>
        <begin position="1"/>
        <end position="139"/>
    </location>
</feature>
<keyword evidence="1" id="KW-0677">Repeat</keyword>
<feature type="compositionally biased region" description="Basic and acidic residues" evidence="4">
    <location>
        <begin position="345"/>
        <end position="358"/>
    </location>
</feature>
<dbReference type="InterPro" id="IPR012677">
    <property type="entry name" value="Nucleotide-bd_a/b_plait_sf"/>
</dbReference>
<evidence type="ECO:0000256" key="2">
    <source>
        <dbReference type="ARBA" id="ARBA00022884"/>
    </source>
</evidence>
<dbReference type="Gene3D" id="3.30.70.330">
    <property type="match status" value="2"/>
</dbReference>
<evidence type="ECO:0000313" key="6">
    <source>
        <dbReference type="EMBL" id="KAJ0409079.1"/>
    </source>
</evidence>
<sequence length="373" mass="41277">MAMAKAAKRASKQPQHAAEKEKQKAALKRRRDTEASSDDDEDASGSSSEEEEEESSDSDDDETENTLFRPAAVTKEKDDDEEDDDSADDDDDDDDDDDEEEEADEDEKPVAETPAPSKKDAKKKPQAAAPSAEAVAMEQEISRKTEATVYVEGIPYKADEGDLVSHFSSCGIVKEVRMPRYQDSGKPRGYAHVVFESASSIPKALKLDGKYLFGRYLTVKQAERPRTLDVALQEQKSVKKAVKGCRTVFIKHLPYDVEEAAVRDALASCGTILSVRLPLWNHTKKLKGFGYVEFASEDEAVAAVKRSGMKIGDRMVIISLETAGSAPKASFRLRDGRFWNKDEEAKKSLAKKLSDKPQRNGPPAQKKQRKARA</sequence>
<gene>
    <name evidence="6" type="ORF">P43SY_002213</name>
</gene>
<evidence type="ECO:0000259" key="5">
    <source>
        <dbReference type="PROSITE" id="PS50102"/>
    </source>
</evidence>
<dbReference type="InterPro" id="IPR000504">
    <property type="entry name" value="RRM_dom"/>
</dbReference>
<dbReference type="AlphaFoldDB" id="A0AAD5QAM6"/>
<reference evidence="6" key="1">
    <citation type="submission" date="2021-12" db="EMBL/GenBank/DDBJ databases">
        <title>Prjna785345.</title>
        <authorList>
            <person name="Rujirawat T."/>
            <person name="Krajaejun T."/>
        </authorList>
    </citation>
    <scope>NUCLEOTIDE SEQUENCE</scope>
    <source>
        <strain evidence="6">Pi057C3</strain>
    </source>
</reference>